<dbReference type="InterPro" id="IPR036282">
    <property type="entry name" value="Glutathione-S-Trfase_C_sf"/>
</dbReference>
<dbReference type="SFLD" id="SFLDS00019">
    <property type="entry name" value="Glutathione_Transferase_(cytos"/>
    <property type="match status" value="1"/>
</dbReference>
<dbReference type="InterPro" id="IPR040079">
    <property type="entry name" value="Glutathione_S-Trfase"/>
</dbReference>
<dbReference type="AlphaFoldDB" id="A0A0A1FA43"/>
<evidence type="ECO:0000313" key="3">
    <source>
        <dbReference type="EMBL" id="AIY40544.1"/>
    </source>
</evidence>
<evidence type="ECO:0000313" key="4">
    <source>
        <dbReference type="Proteomes" id="UP000030302"/>
    </source>
</evidence>
<dbReference type="InterPro" id="IPR036249">
    <property type="entry name" value="Thioredoxin-like_sf"/>
</dbReference>
<evidence type="ECO:0000259" key="2">
    <source>
        <dbReference type="PROSITE" id="PS50405"/>
    </source>
</evidence>
<dbReference type="STRING" id="279058.LT85_1386"/>
<keyword evidence="3" id="KW-0808">Transferase</keyword>
<dbReference type="Pfam" id="PF00043">
    <property type="entry name" value="GST_C"/>
    <property type="match status" value="1"/>
</dbReference>
<dbReference type="PROSITE" id="PS50405">
    <property type="entry name" value="GST_CTER"/>
    <property type="match status" value="1"/>
</dbReference>
<dbReference type="SUPFAM" id="SSF47616">
    <property type="entry name" value="GST C-terminal domain-like"/>
    <property type="match status" value="1"/>
</dbReference>
<keyword evidence="4" id="KW-1185">Reference proteome</keyword>
<dbReference type="GO" id="GO:0016740">
    <property type="term" value="F:transferase activity"/>
    <property type="evidence" value="ECO:0007669"/>
    <property type="project" value="UniProtKB-KW"/>
</dbReference>
<feature type="domain" description="GST N-terminal" evidence="1">
    <location>
        <begin position="1"/>
        <end position="67"/>
    </location>
</feature>
<dbReference type="Gene3D" id="3.40.30.10">
    <property type="entry name" value="Glutaredoxin"/>
    <property type="match status" value="1"/>
</dbReference>
<dbReference type="SUPFAM" id="SSF52833">
    <property type="entry name" value="Thioredoxin-like"/>
    <property type="match status" value="1"/>
</dbReference>
<sequence>MLIALYENNIAFEKRFIDLGNEADRSELRAIWPFTKFPVLHDHVRHRDVPESTIIIEYLDHFFAGEMPLIPADWDAALDVRLWDRFFDIYVHIPMQQIVANRHTGAQGAMGKEHATLDLAYGMLEERMASRTWVAGSHFTMADCAAVPALFYASTLQRFPSEYAHLHAYFERLMERPSVKRVIQEAQPYFHLYPFADAIPARFRTGEQ</sequence>
<dbReference type="Proteomes" id="UP000030302">
    <property type="component" value="Chromosome"/>
</dbReference>
<evidence type="ECO:0000259" key="1">
    <source>
        <dbReference type="PROSITE" id="PS50404"/>
    </source>
</evidence>
<dbReference type="PANTHER" id="PTHR44051:SF8">
    <property type="entry name" value="GLUTATHIONE S-TRANSFERASE GSTA"/>
    <property type="match status" value="1"/>
</dbReference>
<name>A0A0A1FA43_9BURK</name>
<dbReference type="KEGG" id="care:LT85_1386"/>
<dbReference type="EMBL" id="CP009962">
    <property type="protein sequence ID" value="AIY40544.1"/>
    <property type="molecule type" value="Genomic_DNA"/>
</dbReference>
<reference evidence="4" key="1">
    <citation type="journal article" date="2014" name="Soil Biol. Biochem.">
        <title>Structure and function of bacterial communities in ageing soils: Insights from the Mendocino ecological staircase.</title>
        <authorList>
            <person name="Uroz S."/>
            <person name="Tech J.J."/>
            <person name="Sawaya N.A."/>
            <person name="Frey-Klett P."/>
            <person name="Leveau J.H.J."/>
        </authorList>
    </citation>
    <scope>NUCLEOTIDE SEQUENCE [LARGE SCALE GENOMIC DNA]</scope>
    <source>
        <strain evidence="4">Cal35</strain>
    </source>
</reference>
<dbReference type="PROSITE" id="PS50404">
    <property type="entry name" value="GST_NTER"/>
    <property type="match status" value="1"/>
</dbReference>
<organism evidence="3 4">
    <name type="scientific">Collimonas arenae</name>
    <dbReference type="NCBI Taxonomy" id="279058"/>
    <lineage>
        <taxon>Bacteria</taxon>
        <taxon>Pseudomonadati</taxon>
        <taxon>Pseudomonadota</taxon>
        <taxon>Betaproteobacteria</taxon>
        <taxon>Burkholderiales</taxon>
        <taxon>Oxalobacteraceae</taxon>
        <taxon>Collimonas</taxon>
    </lineage>
</organism>
<accession>A0A0A1FA43</accession>
<dbReference type="SFLD" id="SFLDG00358">
    <property type="entry name" value="Main_(cytGST)"/>
    <property type="match status" value="1"/>
</dbReference>
<dbReference type="CDD" id="cd00570">
    <property type="entry name" value="GST_N_family"/>
    <property type="match status" value="1"/>
</dbReference>
<dbReference type="InterPro" id="IPR004045">
    <property type="entry name" value="Glutathione_S-Trfase_N"/>
</dbReference>
<dbReference type="HOGENOM" id="CLU_011226_5_3_4"/>
<dbReference type="InterPro" id="IPR004046">
    <property type="entry name" value="GST_C"/>
</dbReference>
<proteinExistence type="predicted"/>
<dbReference type="InterPro" id="IPR010987">
    <property type="entry name" value="Glutathione-S-Trfase_C-like"/>
</dbReference>
<protein>
    <submittedName>
        <fullName evidence="3">Glutathione S-transferase</fullName>
    </submittedName>
</protein>
<dbReference type="Pfam" id="PF13417">
    <property type="entry name" value="GST_N_3"/>
    <property type="match status" value="1"/>
</dbReference>
<gene>
    <name evidence="3" type="ORF">LT85_1386</name>
</gene>
<dbReference type="Gene3D" id="1.20.1050.10">
    <property type="match status" value="1"/>
</dbReference>
<dbReference type="PANTHER" id="PTHR44051">
    <property type="entry name" value="GLUTATHIONE S-TRANSFERASE-RELATED"/>
    <property type="match status" value="1"/>
</dbReference>
<feature type="domain" description="GST C-terminal" evidence="2">
    <location>
        <begin position="73"/>
        <end position="195"/>
    </location>
</feature>